<feature type="compositionally biased region" description="Basic and acidic residues" evidence="1">
    <location>
        <begin position="118"/>
        <end position="139"/>
    </location>
</feature>
<sequence length="152" mass="16290">MSSALLPPAPGPQPRQPPAGLPPVAVPHAGGTAHAFRRAGGTPADVLDDRGMRELAVARLLNDLASLHGFVSDDRRLTTPTAAYAGRTDRLAPPRSLARWTGAAQSVTTRTFDSGHFFPHDRTEEAPDAIRLDLPDRDAPQVTGRPHHTHRP</sequence>
<dbReference type="OrthoDB" id="8480037at2"/>
<evidence type="ECO:0000256" key="1">
    <source>
        <dbReference type="SAM" id="MobiDB-lite"/>
    </source>
</evidence>
<keyword evidence="3" id="KW-1185">Reference proteome</keyword>
<feature type="compositionally biased region" description="Pro residues" evidence="1">
    <location>
        <begin position="7"/>
        <end position="25"/>
    </location>
</feature>
<feature type="region of interest" description="Disordered" evidence="1">
    <location>
        <begin position="1"/>
        <end position="42"/>
    </location>
</feature>
<evidence type="ECO:0000313" key="2">
    <source>
        <dbReference type="EMBL" id="OPF83725.1"/>
    </source>
</evidence>
<evidence type="ECO:0008006" key="4">
    <source>
        <dbReference type="Google" id="ProtNLM"/>
    </source>
</evidence>
<evidence type="ECO:0000313" key="3">
    <source>
        <dbReference type="Proteomes" id="UP000033615"/>
    </source>
</evidence>
<dbReference type="EMBL" id="LAKD02000004">
    <property type="protein sequence ID" value="OPF83725.1"/>
    <property type="molecule type" value="Genomic_DNA"/>
</dbReference>
<reference evidence="2" key="1">
    <citation type="submission" date="2016-12" db="EMBL/GenBank/DDBJ databases">
        <title>Genome sequence of Streptomyces antioxidans MUSC 164.</title>
        <authorList>
            <person name="Lee L.-H."/>
            <person name="Ser H.-L."/>
        </authorList>
    </citation>
    <scope>NUCLEOTIDE SEQUENCE [LARGE SCALE GENOMIC DNA]</scope>
    <source>
        <strain evidence="2">MUSC 164</strain>
    </source>
</reference>
<comment type="caution">
    <text evidence="2">The sequence shown here is derived from an EMBL/GenBank/DDBJ whole genome shotgun (WGS) entry which is preliminary data.</text>
</comment>
<dbReference type="SUPFAM" id="SSF53474">
    <property type="entry name" value="alpha/beta-Hydrolases"/>
    <property type="match status" value="1"/>
</dbReference>
<dbReference type="Proteomes" id="UP000033615">
    <property type="component" value="Unassembled WGS sequence"/>
</dbReference>
<dbReference type="InterPro" id="IPR029058">
    <property type="entry name" value="AB_hydrolase_fold"/>
</dbReference>
<dbReference type="Gene3D" id="3.40.50.1820">
    <property type="entry name" value="alpha/beta hydrolase"/>
    <property type="match status" value="1"/>
</dbReference>
<accession>A0A1V4DBI7</accession>
<feature type="region of interest" description="Disordered" evidence="1">
    <location>
        <begin position="112"/>
        <end position="152"/>
    </location>
</feature>
<name>A0A1V4DBI7_9ACTN</name>
<proteinExistence type="predicted"/>
<dbReference type="RefSeq" id="WP_046087925.1">
    <property type="nucleotide sequence ID" value="NZ_LAKD02000004.1"/>
</dbReference>
<gene>
    <name evidence="2" type="ORF">VT50_0202685</name>
</gene>
<dbReference type="AlphaFoldDB" id="A0A1V4DBI7"/>
<organism evidence="2 3">
    <name type="scientific">Streptomyces antioxidans</name>
    <dbReference type="NCBI Taxonomy" id="1507734"/>
    <lineage>
        <taxon>Bacteria</taxon>
        <taxon>Bacillati</taxon>
        <taxon>Actinomycetota</taxon>
        <taxon>Actinomycetes</taxon>
        <taxon>Kitasatosporales</taxon>
        <taxon>Streptomycetaceae</taxon>
        <taxon>Streptomyces</taxon>
    </lineage>
</organism>
<protein>
    <recommendedName>
        <fullName evidence="4">Thioesterase domain-containing protein</fullName>
    </recommendedName>
</protein>